<reference evidence="2 3" key="1">
    <citation type="submission" date="2019-03" db="EMBL/GenBank/DDBJ databases">
        <title>Glutamicibacter sp. LJH19 genome.</title>
        <authorList>
            <person name="Sinai Borker S."/>
            <person name="Kumar R."/>
        </authorList>
    </citation>
    <scope>NUCLEOTIDE SEQUENCE [LARGE SCALE GENOMIC DNA]</scope>
    <source>
        <strain evidence="2 3">LJH19</strain>
    </source>
</reference>
<accession>A0A4Y8U0Q2</accession>
<evidence type="ECO:0000313" key="2">
    <source>
        <dbReference type="EMBL" id="TFH57284.1"/>
    </source>
</evidence>
<evidence type="ECO:0008006" key="4">
    <source>
        <dbReference type="Google" id="ProtNLM"/>
    </source>
</evidence>
<name>A0A4Y8U0Q2_9MICC</name>
<sequence>MSDVVNADAGENTETATAATEQVQSQDDKPLGENGEKALKAEREARKAAEARLAEFEAKEKEAAKANLSEVERAQAEAKEAQEASAKAASELSTYKLAAKLGITDEADMEILLAIPDEATRERTAERIAKAGVASTPKPDLSQGAKGSDKKASTGQQFEDFFNSNLAK</sequence>
<feature type="compositionally biased region" description="Low complexity" evidence="1">
    <location>
        <begin position="9"/>
        <end position="21"/>
    </location>
</feature>
<evidence type="ECO:0000256" key="1">
    <source>
        <dbReference type="SAM" id="MobiDB-lite"/>
    </source>
</evidence>
<dbReference type="RefSeq" id="WP_134780221.1">
    <property type="nucleotide sequence ID" value="NZ_SPDS01000001.1"/>
</dbReference>
<feature type="region of interest" description="Disordered" evidence="1">
    <location>
        <begin position="118"/>
        <end position="168"/>
    </location>
</feature>
<feature type="compositionally biased region" description="Basic and acidic residues" evidence="1">
    <location>
        <begin position="26"/>
        <end position="45"/>
    </location>
</feature>
<feature type="compositionally biased region" description="Polar residues" evidence="1">
    <location>
        <begin position="153"/>
        <end position="168"/>
    </location>
</feature>
<protein>
    <recommendedName>
        <fullName evidence="4">DUF4355 domain-containing protein</fullName>
    </recommendedName>
</protein>
<organism evidence="2 3">
    <name type="scientific">Glutamicibacter arilaitensis</name>
    <dbReference type="NCBI Taxonomy" id="256701"/>
    <lineage>
        <taxon>Bacteria</taxon>
        <taxon>Bacillati</taxon>
        <taxon>Actinomycetota</taxon>
        <taxon>Actinomycetes</taxon>
        <taxon>Micrococcales</taxon>
        <taxon>Micrococcaceae</taxon>
        <taxon>Glutamicibacter</taxon>
    </lineage>
</organism>
<gene>
    <name evidence="2" type="ORF">EXY26_09900</name>
</gene>
<dbReference type="Proteomes" id="UP000297638">
    <property type="component" value="Unassembled WGS sequence"/>
</dbReference>
<comment type="caution">
    <text evidence="2">The sequence shown here is derived from an EMBL/GenBank/DDBJ whole genome shotgun (WGS) entry which is preliminary data.</text>
</comment>
<feature type="region of interest" description="Disordered" evidence="1">
    <location>
        <begin position="1"/>
        <end position="45"/>
    </location>
</feature>
<dbReference type="EMBL" id="SPDS01000001">
    <property type="protein sequence ID" value="TFH57284.1"/>
    <property type="molecule type" value="Genomic_DNA"/>
</dbReference>
<dbReference type="AlphaFoldDB" id="A0A4Y8U0Q2"/>
<evidence type="ECO:0000313" key="3">
    <source>
        <dbReference type="Proteomes" id="UP000297638"/>
    </source>
</evidence>
<proteinExistence type="predicted"/>
<feature type="compositionally biased region" description="Basic and acidic residues" evidence="1">
    <location>
        <begin position="118"/>
        <end position="129"/>
    </location>
</feature>